<evidence type="ECO:0000256" key="2">
    <source>
        <dbReference type="ARBA" id="ARBA00005810"/>
    </source>
</evidence>
<evidence type="ECO:0000256" key="7">
    <source>
        <dbReference type="ARBA" id="ARBA00022777"/>
    </source>
</evidence>
<keyword evidence="6" id="KW-0547">Nucleotide-binding</keyword>
<dbReference type="GO" id="GO:0016301">
    <property type="term" value="F:kinase activity"/>
    <property type="evidence" value="ECO:0007669"/>
    <property type="project" value="UniProtKB-KW"/>
</dbReference>
<evidence type="ECO:0000256" key="8">
    <source>
        <dbReference type="ARBA" id="ARBA00022840"/>
    </source>
</evidence>
<dbReference type="GO" id="GO:0005524">
    <property type="term" value="F:ATP binding"/>
    <property type="evidence" value="ECO:0007669"/>
    <property type="project" value="UniProtKB-KW"/>
</dbReference>
<evidence type="ECO:0000256" key="12">
    <source>
        <dbReference type="ARBA" id="ARBA00033413"/>
    </source>
</evidence>
<keyword evidence="7 14" id="KW-0418">Kinase</keyword>
<reference evidence="14 15" key="1">
    <citation type="journal article" date="2011" name="ISME J.">
        <title>Community ecology of hot spring cyanobacterial mats: predominant populations and their functional potential.</title>
        <authorList>
            <person name="Klatt C.G."/>
            <person name="Wood J.M."/>
            <person name="Rusch D.B."/>
            <person name="Bateson M.M."/>
            <person name="Hamamura N."/>
            <person name="Heidelberg J.F."/>
            <person name="Grossman A.R."/>
            <person name="Bhaya D."/>
            <person name="Cohan F.M."/>
            <person name="Kuhl M."/>
            <person name="Bryant D.A."/>
            <person name="Ward D.M."/>
        </authorList>
    </citation>
    <scope>NUCLEOTIDE SEQUENCE [LARGE SCALE GENOMIC DNA]</scope>
    <source>
        <strain evidence="14">OS</strain>
    </source>
</reference>
<comment type="caution">
    <text evidence="14">The sequence shown here is derived from an EMBL/GenBank/DDBJ whole genome shotgun (WGS) entry which is preliminary data.</text>
</comment>
<evidence type="ECO:0000256" key="9">
    <source>
        <dbReference type="ARBA" id="ARBA00022909"/>
    </source>
</evidence>
<dbReference type="PANTHER" id="PTHR43071">
    <property type="entry name" value="2-AMINO-4-HYDROXY-6-HYDROXYMETHYLDIHYDROPTERIDINE PYROPHOSPHOKINASE"/>
    <property type="match status" value="1"/>
</dbReference>
<keyword evidence="8" id="KW-0067">ATP-binding</keyword>
<protein>
    <recommendedName>
        <fullName evidence="4">2-amino-4-hydroxy-6-hydroxymethyldihydropteridine pyrophosphokinase</fullName>
        <ecNumber evidence="3">2.7.6.3</ecNumber>
    </recommendedName>
    <alternativeName>
        <fullName evidence="11">6-hydroxymethyl-7,8-dihydropterin pyrophosphokinase</fullName>
    </alternativeName>
    <alternativeName>
        <fullName evidence="12">7,8-dihydro-6-hydroxymethylpterin-pyrophosphokinase</fullName>
    </alternativeName>
</protein>
<evidence type="ECO:0000256" key="1">
    <source>
        <dbReference type="ARBA" id="ARBA00005051"/>
    </source>
</evidence>
<evidence type="ECO:0000313" key="14">
    <source>
        <dbReference type="EMBL" id="RFM23670.1"/>
    </source>
</evidence>
<dbReference type="Proteomes" id="UP000266389">
    <property type="component" value="Unassembled WGS sequence"/>
</dbReference>
<dbReference type="InterPro" id="IPR035907">
    <property type="entry name" value="Hppk_sf"/>
</dbReference>
<evidence type="ECO:0000259" key="13">
    <source>
        <dbReference type="Pfam" id="PF01288"/>
    </source>
</evidence>
<evidence type="ECO:0000256" key="4">
    <source>
        <dbReference type="ARBA" id="ARBA00016218"/>
    </source>
</evidence>
<evidence type="ECO:0000256" key="6">
    <source>
        <dbReference type="ARBA" id="ARBA00022741"/>
    </source>
</evidence>
<dbReference type="EMBL" id="PHFL01000060">
    <property type="protein sequence ID" value="RFM23670.1"/>
    <property type="molecule type" value="Genomic_DNA"/>
</dbReference>
<feature type="domain" description="7,8-dihydro-6-hydroxymethylpterin-pyrophosphokinase" evidence="13">
    <location>
        <begin position="5"/>
        <end position="133"/>
    </location>
</feature>
<evidence type="ECO:0000256" key="5">
    <source>
        <dbReference type="ARBA" id="ARBA00022679"/>
    </source>
</evidence>
<evidence type="ECO:0000256" key="3">
    <source>
        <dbReference type="ARBA" id="ARBA00013253"/>
    </source>
</evidence>
<sequence length="166" mass="18797">MAIAYIGLGSNLGDRFAYLQAALQKLKELPHTTVEGVSRIYETPPLGMVHQPAFLNAVAKLQTTLKPTDLLEHLKAIERQLGRPEHYARWSARVIDLDILLYDDLVMQLTHLTIPHPELTRRKFAMQPLLDLADPIHPLFKQPISNLLEHTEDTSTVAALHQMLQL</sequence>
<keyword evidence="9" id="KW-0289">Folate biosynthesis</keyword>
<dbReference type="GO" id="GO:0046656">
    <property type="term" value="P:folic acid biosynthetic process"/>
    <property type="evidence" value="ECO:0007669"/>
    <property type="project" value="UniProtKB-KW"/>
</dbReference>
<dbReference type="NCBIfam" id="TIGR01498">
    <property type="entry name" value="folK"/>
    <property type="match status" value="1"/>
</dbReference>
<comment type="function">
    <text evidence="10">Catalyzes the transfer of pyrophosphate from adenosine triphosphate (ATP) to 6-hydroxymethyl-7,8-dihydropterin, an enzymatic step in folate biosynthesis pathway.</text>
</comment>
<name>A0A395LYR2_9BACT</name>
<dbReference type="CDD" id="cd00483">
    <property type="entry name" value="HPPK"/>
    <property type="match status" value="1"/>
</dbReference>
<comment type="similarity">
    <text evidence="2">Belongs to the HPPK family.</text>
</comment>
<dbReference type="GO" id="GO:0003848">
    <property type="term" value="F:2-amino-4-hydroxy-6-hydroxymethyldihydropteridine diphosphokinase activity"/>
    <property type="evidence" value="ECO:0007669"/>
    <property type="project" value="UniProtKB-EC"/>
</dbReference>
<dbReference type="GO" id="GO:0046654">
    <property type="term" value="P:tetrahydrofolate biosynthetic process"/>
    <property type="evidence" value="ECO:0007669"/>
    <property type="project" value="UniProtKB-UniPathway"/>
</dbReference>
<keyword evidence="5 14" id="KW-0808">Transferase</keyword>
<dbReference type="PANTHER" id="PTHR43071:SF1">
    <property type="entry name" value="2-AMINO-4-HYDROXY-6-HYDROXYMETHYLDIHYDROPTERIDINE PYROPHOSPHOKINASE"/>
    <property type="match status" value="1"/>
</dbReference>
<gene>
    <name evidence="14" type="primary">folK</name>
    <name evidence="14" type="ORF">D0433_09890</name>
</gene>
<proteinExistence type="inferred from homology"/>
<dbReference type="SUPFAM" id="SSF55083">
    <property type="entry name" value="6-hydroxymethyl-7,8-dihydropterin pyrophosphokinase, HPPK"/>
    <property type="match status" value="1"/>
</dbReference>
<organism evidence="14 15">
    <name type="scientific">Candidatus Thermochlorobacter aerophilus</name>
    <dbReference type="NCBI Taxonomy" id="1868324"/>
    <lineage>
        <taxon>Bacteria</taxon>
        <taxon>Pseudomonadati</taxon>
        <taxon>Chlorobiota</taxon>
        <taxon>Chlorobiia</taxon>
        <taxon>Chlorobiales</taxon>
        <taxon>Candidatus Thermochlorobacteriaceae</taxon>
        <taxon>Candidatus Thermochlorobacter</taxon>
    </lineage>
</organism>
<dbReference type="AlphaFoldDB" id="A0A395LYR2"/>
<dbReference type="Gene3D" id="3.30.70.560">
    <property type="entry name" value="7,8-Dihydro-6-hydroxymethylpterin-pyrophosphokinase HPPK"/>
    <property type="match status" value="1"/>
</dbReference>
<dbReference type="UniPathway" id="UPA00077">
    <property type="reaction ID" value="UER00155"/>
</dbReference>
<dbReference type="Pfam" id="PF01288">
    <property type="entry name" value="HPPK"/>
    <property type="match status" value="1"/>
</dbReference>
<evidence type="ECO:0000256" key="11">
    <source>
        <dbReference type="ARBA" id="ARBA00029766"/>
    </source>
</evidence>
<comment type="pathway">
    <text evidence="1">Cofactor biosynthesis; tetrahydrofolate biosynthesis; 2-amino-4-hydroxy-6-hydroxymethyl-7,8-dihydropteridine diphosphate from 7,8-dihydroneopterin triphosphate: step 4/4.</text>
</comment>
<dbReference type="EC" id="2.7.6.3" evidence="3"/>
<evidence type="ECO:0000256" key="10">
    <source>
        <dbReference type="ARBA" id="ARBA00029409"/>
    </source>
</evidence>
<evidence type="ECO:0000313" key="15">
    <source>
        <dbReference type="Proteomes" id="UP000266389"/>
    </source>
</evidence>
<accession>A0A395LYR2</accession>
<dbReference type="InterPro" id="IPR000550">
    <property type="entry name" value="Hppk"/>
</dbReference>